<dbReference type="AlphaFoldDB" id="A0A7W9Q4L4"/>
<feature type="compositionally biased region" description="Pro residues" evidence="1">
    <location>
        <begin position="29"/>
        <end position="57"/>
    </location>
</feature>
<feature type="region of interest" description="Disordered" evidence="1">
    <location>
        <begin position="1"/>
        <end position="76"/>
    </location>
</feature>
<name>A0A7W9Q4L4_9ACTN</name>
<evidence type="ECO:0000256" key="2">
    <source>
        <dbReference type="SAM" id="Phobius"/>
    </source>
</evidence>
<keyword evidence="2" id="KW-1133">Transmembrane helix</keyword>
<feature type="transmembrane region" description="Helical" evidence="2">
    <location>
        <begin position="78"/>
        <end position="100"/>
    </location>
</feature>
<dbReference type="RefSeq" id="WP_184568817.1">
    <property type="nucleotide sequence ID" value="NZ_JACHJL010000001.1"/>
</dbReference>
<keyword evidence="2" id="KW-0812">Transmembrane</keyword>
<evidence type="ECO:0008006" key="5">
    <source>
        <dbReference type="Google" id="ProtNLM"/>
    </source>
</evidence>
<accession>A0A7W9Q4L4</accession>
<feature type="region of interest" description="Disordered" evidence="1">
    <location>
        <begin position="101"/>
        <end position="166"/>
    </location>
</feature>
<evidence type="ECO:0000256" key="1">
    <source>
        <dbReference type="SAM" id="MobiDB-lite"/>
    </source>
</evidence>
<feature type="compositionally biased region" description="Basic and acidic residues" evidence="1">
    <location>
        <begin position="106"/>
        <end position="115"/>
    </location>
</feature>
<gene>
    <name evidence="3" type="ORF">FHS42_000548</name>
</gene>
<reference evidence="3 4" key="1">
    <citation type="submission" date="2020-08" db="EMBL/GenBank/DDBJ databases">
        <title>Genomic Encyclopedia of Type Strains, Phase III (KMG-III): the genomes of soil and plant-associated and newly described type strains.</title>
        <authorList>
            <person name="Whitman W."/>
        </authorList>
    </citation>
    <scope>NUCLEOTIDE SEQUENCE [LARGE SCALE GENOMIC DNA]</scope>
    <source>
        <strain evidence="3 4">CECT 8305</strain>
    </source>
</reference>
<organism evidence="3 4">
    <name type="scientific">Streptomyces zagrosensis</name>
    <dbReference type="NCBI Taxonomy" id="1042984"/>
    <lineage>
        <taxon>Bacteria</taxon>
        <taxon>Bacillati</taxon>
        <taxon>Actinomycetota</taxon>
        <taxon>Actinomycetes</taxon>
        <taxon>Kitasatosporales</taxon>
        <taxon>Streptomycetaceae</taxon>
        <taxon>Streptomyces</taxon>
    </lineage>
</organism>
<proteinExistence type="predicted"/>
<evidence type="ECO:0000313" key="3">
    <source>
        <dbReference type="EMBL" id="MBB5933530.1"/>
    </source>
</evidence>
<keyword evidence="2" id="KW-0472">Membrane</keyword>
<evidence type="ECO:0000313" key="4">
    <source>
        <dbReference type="Proteomes" id="UP000588098"/>
    </source>
</evidence>
<sequence>MTYPPPPNDPHQPGNYGGFGPPQQGFGPPAQPGGPPAGGPPIPPGGPYMQPGGPPMQPGGFGAYPPPPPPPRRNNGKIAAIVVGSVVAIAVLAGVVVAATGDDGDDKAAKEKPRDAPISSVPKVPTGVPSLDLPSASESPGQGAPVGGGSQTPSSGPSSTPSAAPTDLVPYVVLSPGTCFDHPGLDPSVRQVEKRACTSAHDGEVISNATLTGTFSTEKEIQTKALSLCEPAAKARLQKIPAGKTYFYYALYPSQSTYSIRGMDQVSCSLTLSASPGGAKLTEKLPSK</sequence>
<comment type="caution">
    <text evidence="3">The sequence shown here is derived from an EMBL/GenBank/DDBJ whole genome shotgun (WGS) entry which is preliminary data.</text>
</comment>
<feature type="compositionally biased region" description="Pro residues" evidence="1">
    <location>
        <begin position="1"/>
        <end position="10"/>
    </location>
</feature>
<feature type="compositionally biased region" description="Low complexity" evidence="1">
    <location>
        <begin position="151"/>
        <end position="166"/>
    </location>
</feature>
<keyword evidence="4" id="KW-1185">Reference proteome</keyword>
<dbReference type="Proteomes" id="UP000588098">
    <property type="component" value="Unassembled WGS sequence"/>
</dbReference>
<protein>
    <recommendedName>
        <fullName evidence="5">Septum formation-related domain-containing protein</fullName>
    </recommendedName>
</protein>
<dbReference type="EMBL" id="JACHJL010000001">
    <property type="protein sequence ID" value="MBB5933530.1"/>
    <property type="molecule type" value="Genomic_DNA"/>
</dbReference>